<keyword evidence="2" id="KW-0418">Kinase</keyword>
<reference evidence="4" key="1">
    <citation type="journal article" date="2020" name="Stud. Mycol.">
        <title>101 Dothideomycetes genomes: a test case for predicting lifestyles and emergence of pathogens.</title>
        <authorList>
            <person name="Haridas S."/>
            <person name="Albert R."/>
            <person name="Binder M."/>
            <person name="Bloem J."/>
            <person name="Labutti K."/>
            <person name="Salamov A."/>
            <person name="Andreopoulos B."/>
            <person name="Baker S."/>
            <person name="Barry K."/>
            <person name="Bills G."/>
            <person name="Bluhm B."/>
            <person name="Cannon C."/>
            <person name="Castanera R."/>
            <person name="Culley D."/>
            <person name="Daum C."/>
            <person name="Ezra D."/>
            <person name="Gonzalez J."/>
            <person name="Henrissat B."/>
            <person name="Kuo A."/>
            <person name="Liang C."/>
            <person name="Lipzen A."/>
            <person name="Lutzoni F."/>
            <person name="Magnuson J."/>
            <person name="Mondo S."/>
            <person name="Nolan M."/>
            <person name="Ohm R."/>
            <person name="Pangilinan J."/>
            <person name="Park H.-J."/>
            <person name="Ramirez L."/>
            <person name="Alfaro M."/>
            <person name="Sun H."/>
            <person name="Tritt A."/>
            <person name="Yoshinaga Y."/>
            <person name="Zwiers L.-H."/>
            <person name="Turgeon B."/>
            <person name="Goodwin S."/>
            <person name="Spatafora J."/>
            <person name="Crous P."/>
            <person name="Grigoriev I."/>
        </authorList>
    </citation>
    <scope>NUCLEOTIDE SEQUENCE</scope>
    <source>
        <strain evidence="4">CBS 101060</strain>
    </source>
</reference>
<evidence type="ECO:0000256" key="2">
    <source>
        <dbReference type="ARBA" id="ARBA00022777"/>
    </source>
</evidence>
<evidence type="ECO:0000259" key="3">
    <source>
        <dbReference type="Pfam" id="PF00294"/>
    </source>
</evidence>
<dbReference type="PANTHER" id="PTHR42774">
    <property type="entry name" value="PHOSPHOTRANSFERASE SYSTEM TRANSPORT PROTEIN"/>
    <property type="match status" value="1"/>
</dbReference>
<dbReference type="InterPro" id="IPR029056">
    <property type="entry name" value="Ribokinase-like"/>
</dbReference>
<name>A0A9P4S8M2_9PEZI</name>
<organism evidence="4 5">
    <name type="scientific">Patellaria atrata CBS 101060</name>
    <dbReference type="NCBI Taxonomy" id="1346257"/>
    <lineage>
        <taxon>Eukaryota</taxon>
        <taxon>Fungi</taxon>
        <taxon>Dikarya</taxon>
        <taxon>Ascomycota</taxon>
        <taxon>Pezizomycotina</taxon>
        <taxon>Dothideomycetes</taxon>
        <taxon>Dothideomycetes incertae sedis</taxon>
        <taxon>Patellariales</taxon>
        <taxon>Patellariaceae</taxon>
        <taxon>Patellaria</taxon>
    </lineage>
</organism>
<evidence type="ECO:0000313" key="4">
    <source>
        <dbReference type="EMBL" id="KAF2837919.1"/>
    </source>
</evidence>
<dbReference type="AlphaFoldDB" id="A0A9P4S8M2"/>
<evidence type="ECO:0000313" key="5">
    <source>
        <dbReference type="Proteomes" id="UP000799429"/>
    </source>
</evidence>
<dbReference type="PROSITE" id="PS00584">
    <property type="entry name" value="PFKB_KINASES_2"/>
    <property type="match status" value="1"/>
</dbReference>
<comment type="caution">
    <text evidence="4">The sequence shown here is derived from an EMBL/GenBank/DDBJ whole genome shotgun (WGS) entry which is preliminary data.</text>
</comment>
<dbReference type="GO" id="GO:0016301">
    <property type="term" value="F:kinase activity"/>
    <property type="evidence" value="ECO:0007669"/>
    <property type="project" value="UniProtKB-KW"/>
</dbReference>
<keyword evidence="5" id="KW-1185">Reference proteome</keyword>
<dbReference type="OrthoDB" id="204058at2759"/>
<accession>A0A9P4S8M2</accession>
<dbReference type="SUPFAM" id="SSF53613">
    <property type="entry name" value="Ribokinase-like"/>
    <property type="match status" value="1"/>
</dbReference>
<dbReference type="InterPro" id="IPR002173">
    <property type="entry name" value="Carboh/pur_kinase_PfkB_CS"/>
</dbReference>
<dbReference type="InterPro" id="IPR052562">
    <property type="entry name" value="Ketohexokinase-related"/>
</dbReference>
<proteinExistence type="predicted"/>
<dbReference type="Pfam" id="PF00294">
    <property type="entry name" value="PfkB"/>
    <property type="match status" value="1"/>
</dbReference>
<dbReference type="PANTHER" id="PTHR42774:SF3">
    <property type="entry name" value="KETOHEXOKINASE"/>
    <property type="match status" value="1"/>
</dbReference>
<sequence>MVKRIITVGATYIDIILNLPHYPTEDSKLRAHSSTTRRGGNGPNTLSVLAQLLAFHVSPPFLPTLCSPMPEPDHPDFYLAQNSFNSHAGVEPGPISGALPAQEAGCNVDLGSCIWRDAPLPRSYILVSQETGSRTIVSTSMGKEMTVREFEGVVKGIGKEGVWWHFEGRIPNIALECMKLLRHRLPHARISVEIEKPGRDGLQAMAAEADVVFYSRAWAQDKGFDDPEGFLRWQADRTPKASLICCTWGADGAAALGLPSGEYRHARWNPPSDFRVVDSIGAGDTFIAGMLYCLTCHAEHWRFDDKLMFANELAGRKVGQYGFDGLGEQMKLGIEGSYG</sequence>
<dbReference type="Gene3D" id="3.40.1190.20">
    <property type="match status" value="1"/>
</dbReference>
<dbReference type="EMBL" id="MU006098">
    <property type="protein sequence ID" value="KAF2837919.1"/>
    <property type="molecule type" value="Genomic_DNA"/>
</dbReference>
<protein>
    <submittedName>
        <fullName evidence="4">Ribokinase-like protein</fullName>
    </submittedName>
</protein>
<keyword evidence="1" id="KW-0808">Transferase</keyword>
<evidence type="ECO:0000256" key="1">
    <source>
        <dbReference type="ARBA" id="ARBA00022679"/>
    </source>
</evidence>
<dbReference type="InterPro" id="IPR011611">
    <property type="entry name" value="PfkB_dom"/>
</dbReference>
<dbReference type="Proteomes" id="UP000799429">
    <property type="component" value="Unassembled WGS sequence"/>
</dbReference>
<gene>
    <name evidence="4" type="ORF">M501DRAFT_1017673</name>
</gene>
<feature type="domain" description="Carbohydrate kinase PfkB" evidence="3">
    <location>
        <begin position="106"/>
        <end position="322"/>
    </location>
</feature>